<protein>
    <submittedName>
        <fullName evidence="1">Uncharacterized protein</fullName>
    </submittedName>
</protein>
<organism evidence="1">
    <name type="scientific">Candidatus Aramenus sulfurataquae</name>
    <dbReference type="NCBI Taxonomy" id="1326980"/>
    <lineage>
        <taxon>Archaea</taxon>
        <taxon>Thermoproteota</taxon>
        <taxon>Thermoprotei</taxon>
        <taxon>Sulfolobales</taxon>
        <taxon>Sulfolobaceae</taxon>
        <taxon>Candidatus Aramenus</taxon>
    </lineage>
</organism>
<dbReference type="AlphaFoldDB" id="A0A0F2LKS7"/>
<comment type="caution">
    <text evidence="1">The sequence shown here is derived from an EMBL/GenBank/DDBJ whole genome shotgun (WGS) entry which is preliminary data.</text>
</comment>
<sequence>MSYIEYAIDSVLVVMYLTNTYLILKKISLYNEEDDEKRIKKMIRDYVISSEFRNMISQAINDTQLTKDFQAMKLTLCTRIEELKNTKICNNGSS</sequence>
<dbReference type="EMBL" id="JZWS01000183">
    <property type="protein sequence ID" value="KJR78173.1"/>
    <property type="molecule type" value="Genomic_DNA"/>
</dbReference>
<name>A0A0F2LKS7_9CREN</name>
<reference evidence="1" key="1">
    <citation type="submission" date="2015-03" db="EMBL/GenBank/DDBJ databases">
        <title>Metagenome Sequencing of an Archaeal-Dominated Microbial Community from a Hot Spring at the Los Azufres Geothermal Field, Mexico.</title>
        <authorList>
            <person name="Servin-Garciduenas L.E."/>
            <person name="Martinez-Romero E."/>
        </authorList>
    </citation>
    <scope>NUCLEOTIDE SEQUENCE [LARGE SCALE GENOMIC DNA]</scope>
    <source>
        <strain evidence="1">AZ1-454</strain>
    </source>
</reference>
<accession>A0A0F2LKS7</accession>
<evidence type="ECO:0000313" key="1">
    <source>
        <dbReference type="EMBL" id="KJR78173.1"/>
    </source>
</evidence>
<gene>
    <name evidence="1" type="ORF">TQ35_08685</name>
</gene>
<proteinExistence type="predicted"/>